<gene>
    <name evidence="1" type="primary">pxpA</name>
    <name evidence="2" type="ORF">QNI22_40220</name>
</gene>
<dbReference type="PANTHER" id="PTHR30292:SF0">
    <property type="entry name" value="5-OXOPROLINASE SUBUNIT A"/>
    <property type="match status" value="1"/>
</dbReference>
<dbReference type="EMBL" id="JASJOU010000033">
    <property type="protein sequence ID" value="MDJ1506931.1"/>
    <property type="molecule type" value="Genomic_DNA"/>
</dbReference>
<dbReference type="EC" id="3.5.2.9" evidence="1"/>
<comment type="caution">
    <text evidence="2">The sequence shown here is derived from an EMBL/GenBank/DDBJ whole genome shotgun (WGS) entry which is preliminary data.</text>
</comment>
<keyword evidence="1" id="KW-0547">Nucleotide-binding</keyword>
<dbReference type="Pfam" id="PF03746">
    <property type="entry name" value="LamB_YcsF"/>
    <property type="match status" value="1"/>
</dbReference>
<sequence>MHSIDLNCDMGESFGSWKMGNDLQIMDYVSSVNIACGFHAGDADTMRKTVAAATEKNVAIGAHPGFPDLQGFGRRNMQLSPEEVYNIILYQIGALSAFVKVAGNRLHHVKPHGALYNMAAKDSSLSSAIAQAIKDFDPSLIVYGLSGSFLISESQKLGLKTASEVFADRTYQQDGTLTPRNQPFALIEDTTKSLEQVVKMVEEQQVVTTENIPVPIQADTICIHGDGKHAVDFAQAINKLFREHSITIQAI</sequence>
<dbReference type="Gene3D" id="3.20.20.370">
    <property type="entry name" value="Glycoside hydrolase/deacetylase"/>
    <property type="match status" value="1"/>
</dbReference>
<evidence type="ECO:0000313" key="2">
    <source>
        <dbReference type="EMBL" id="MDJ1506931.1"/>
    </source>
</evidence>
<dbReference type="InterPro" id="IPR011330">
    <property type="entry name" value="Glyco_hydro/deAcase_b/a-brl"/>
</dbReference>
<dbReference type="Proteomes" id="UP001232063">
    <property type="component" value="Unassembled WGS sequence"/>
</dbReference>
<comment type="catalytic activity">
    <reaction evidence="1">
        <text>5-oxo-L-proline + ATP + 2 H2O = L-glutamate + ADP + phosphate + H(+)</text>
        <dbReference type="Rhea" id="RHEA:10348"/>
        <dbReference type="ChEBI" id="CHEBI:15377"/>
        <dbReference type="ChEBI" id="CHEBI:15378"/>
        <dbReference type="ChEBI" id="CHEBI:29985"/>
        <dbReference type="ChEBI" id="CHEBI:30616"/>
        <dbReference type="ChEBI" id="CHEBI:43474"/>
        <dbReference type="ChEBI" id="CHEBI:58402"/>
        <dbReference type="ChEBI" id="CHEBI:456216"/>
        <dbReference type="EC" id="3.5.2.9"/>
    </reaction>
</comment>
<keyword evidence="3" id="KW-1185">Reference proteome</keyword>
<dbReference type="PANTHER" id="PTHR30292">
    <property type="entry name" value="UNCHARACTERIZED PROTEIN YBGL-RELATED"/>
    <property type="match status" value="1"/>
</dbReference>
<organism evidence="2 3">
    <name type="scientific">Xanthocytophaga agilis</name>
    <dbReference type="NCBI Taxonomy" id="3048010"/>
    <lineage>
        <taxon>Bacteria</taxon>
        <taxon>Pseudomonadati</taxon>
        <taxon>Bacteroidota</taxon>
        <taxon>Cytophagia</taxon>
        <taxon>Cytophagales</taxon>
        <taxon>Rhodocytophagaceae</taxon>
        <taxon>Xanthocytophaga</taxon>
    </lineage>
</organism>
<comment type="similarity">
    <text evidence="1">Belongs to the LamB/PxpA family.</text>
</comment>
<dbReference type="CDD" id="cd10787">
    <property type="entry name" value="LamB_YcsF_like"/>
    <property type="match status" value="1"/>
</dbReference>
<proteinExistence type="inferred from homology"/>
<reference evidence="2" key="1">
    <citation type="submission" date="2023-05" db="EMBL/GenBank/DDBJ databases">
        <authorList>
            <person name="Zhang X."/>
        </authorList>
    </citation>
    <scope>NUCLEOTIDE SEQUENCE</scope>
    <source>
        <strain evidence="2">BD1B2-1</strain>
    </source>
</reference>
<dbReference type="HAMAP" id="MF_00691">
    <property type="entry name" value="PxpA"/>
    <property type="match status" value="1"/>
</dbReference>
<evidence type="ECO:0000256" key="1">
    <source>
        <dbReference type="HAMAP-Rule" id="MF_00691"/>
    </source>
</evidence>
<accession>A0AAE3RAY5</accession>
<dbReference type="InterPro" id="IPR005501">
    <property type="entry name" value="LamB/YcsF/PxpA-like"/>
</dbReference>
<evidence type="ECO:0000313" key="3">
    <source>
        <dbReference type="Proteomes" id="UP001232063"/>
    </source>
</evidence>
<dbReference type="GO" id="GO:0005524">
    <property type="term" value="F:ATP binding"/>
    <property type="evidence" value="ECO:0007669"/>
    <property type="project" value="UniProtKB-UniRule"/>
</dbReference>
<dbReference type="GO" id="GO:0017168">
    <property type="term" value="F:5-oxoprolinase (ATP-hydrolyzing) activity"/>
    <property type="evidence" value="ECO:0007669"/>
    <property type="project" value="UniProtKB-UniRule"/>
</dbReference>
<dbReference type="SUPFAM" id="SSF88713">
    <property type="entry name" value="Glycoside hydrolase/deacetylase"/>
    <property type="match status" value="1"/>
</dbReference>
<name>A0AAE3RAY5_9BACT</name>
<comment type="subunit">
    <text evidence="1">Forms a complex composed of PxpA, PxpB and PxpC.</text>
</comment>
<comment type="function">
    <text evidence="1">Catalyzes the cleavage of 5-oxoproline to form L-glutamate coupled to the hydrolysis of ATP to ADP and inorganic phosphate.</text>
</comment>
<dbReference type="RefSeq" id="WP_314520263.1">
    <property type="nucleotide sequence ID" value="NZ_JASJOU010000033.1"/>
</dbReference>
<keyword evidence="1 2" id="KW-0378">Hydrolase</keyword>
<dbReference type="NCBIfam" id="NF003814">
    <property type="entry name" value="PRK05406.1-3"/>
    <property type="match status" value="1"/>
</dbReference>
<dbReference type="GO" id="GO:0005975">
    <property type="term" value="P:carbohydrate metabolic process"/>
    <property type="evidence" value="ECO:0007669"/>
    <property type="project" value="InterPro"/>
</dbReference>
<dbReference type="NCBIfam" id="NF003816">
    <property type="entry name" value="PRK05406.1-5"/>
    <property type="match status" value="1"/>
</dbReference>
<dbReference type="AlphaFoldDB" id="A0AAE3RAY5"/>
<keyword evidence="1" id="KW-0067">ATP-binding</keyword>
<protein>
    <recommendedName>
        <fullName evidence="1">5-oxoprolinase subunit A</fullName>
        <shortName evidence="1">5-OPase subunit A</shortName>
        <ecNumber evidence="1">3.5.2.9</ecNumber>
    </recommendedName>
    <alternativeName>
        <fullName evidence="1">5-oxoprolinase (ATP-hydrolyzing) subunit A</fullName>
    </alternativeName>
</protein>